<name>A0A2P5AM53_PARAD</name>
<keyword evidence="1" id="KW-1133">Transmembrane helix</keyword>
<accession>A0A2P5AM53</accession>
<proteinExistence type="predicted"/>
<reference evidence="3" key="1">
    <citation type="submission" date="2016-06" db="EMBL/GenBank/DDBJ databases">
        <title>Parallel loss of symbiosis genes in relatives of nitrogen-fixing non-legume Parasponia.</title>
        <authorList>
            <person name="Van Velzen R."/>
            <person name="Holmer R."/>
            <person name="Bu F."/>
            <person name="Rutten L."/>
            <person name="Van Zeijl A."/>
            <person name="Liu W."/>
            <person name="Santuari L."/>
            <person name="Cao Q."/>
            <person name="Sharma T."/>
            <person name="Shen D."/>
            <person name="Roswanjaya Y."/>
            <person name="Wardhani T."/>
            <person name="Kalhor M.S."/>
            <person name="Jansen J."/>
            <person name="Van den Hoogen J."/>
            <person name="Gungor B."/>
            <person name="Hartog M."/>
            <person name="Hontelez J."/>
            <person name="Verver J."/>
            <person name="Yang W.-C."/>
            <person name="Schijlen E."/>
            <person name="Repin R."/>
            <person name="Schilthuizen M."/>
            <person name="Schranz E."/>
            <person name="Heidstra R."/>
            <person name="Miyata K."/>
            <person name="Fedorova E."/>
            <person name="Kohlen W."/>
            <person name="Bisseling T."/>
            <person name="Smit S."/>
            <person name="Geurts R."/>
        </authorList>
    </citation>
    <scope>NUCLEOTIDE SEQUENCE [LARGE SCALE GENOMIC DNA]</scope>
    <source>
        <strain evidence="3">cv. WU1-14</strain>
    </source>
</reference>
<dbReference type="Proteomes" id="UP000237105">
    <property type="component" value="Unassembled WGS sequence"/>
</dbReference>
<dbReference type="EMBL" id="JXTB01000522">
    <property type="protein sequence ID" value="PON37637.1"/>
    <property type="molecule type" value="Genomic_DNA"/>
</dbReference>
<evidence type="ECO:0000313" key="3">
    <source>
        <dbReference type="Proteomes" id="UP000237105"/>
    </source>
</evidence>
<keyword evidence="3" id="KW-1185">Reference proteome</keyword>
<gene>
    <name evidence="2" type="ORF">PanWU01x14_318610</name>
</gene>
<feature type="transmembrane region" description="Helical" evidence="1">
    <location>
        <begin position="86"/>
        <end position="105"/>
    </location>
</feature>
<evidence type="ECO:0000313" key="2">
    <source>
        <dbReference type="EMBL" id="PON37637.1"/>
    </source>
</evidence>
<dbReference type="PANTHER" id="PTHR48258">
    <property type="entry name" value="DUF4218 DOMAIN-CONTAINING PROTEIN-RELATED"/>
    <property type="match status" value="1"/>
</dbReference>
<sequence length="106" mass="12530">MLQKRHMETFSTWLTSKINTVENVSNTVKWLANSPRQEVFSYSGYVVNGQRFHTKDVERFCRPSARDTNQIVRKISYYIVIKDNILLDYYTFQIFTVVIGLILIMV</sequence>
<comment type="caution">
    <text evidence="2">The sequence shown here is derived from an EMBL/GenBank/DDBJ whole genome shotgun (WGS) entry which is preliminary data.</text>
</comment>
<dbReference type="PANTHER" id="PTHR48258:SF3">
    <property type="entry name" value="FK506-BINDING PROTEIN 4-LIKE ISOFORM X1"/>
    <property type="match status" value="1"/>
</dbReference>
<organism evidence="2 3">
    <name type="scientific">Parasponia andersonii</name>
    <name type="common">Sponia andersonii</name>
    <dbReference type="NCBI Taxonomy" id="3476"/>
    <lineage>
        <taxon>Eukaryota</taxon>
        <taxon>Viridiplantae</taxon>
        <taxon>Streptophyta</taxon>
        <taxon>Embryophyta</taxon>
        <taxon>Tracheophyta</taxon>
        <taxon>Spermatophyta</taxon>
        <taxon>Magnoliopsida</taxon>
        <taxon>eudicotyledons</taxon>
        <taxon>Gunneridae</taxon>
        <taxon>Pentapetalae</taxon>
        <taxon>rosids</taxon>
        <taxon>fabids</taxon>
        <taxon>Rosales</taxon>
        <taxon>Cannabaceae</taxon>
        <taxon>Parasponia</taxon>
    </lineage>
</organism>
<dbReference type="OrthoDB" id="1934032at2759"/>
<dbReference type="AlphaFoldDB" id="A0A2P5AM53"/>
<keyword evidence="1" id="KW-0472">Membrane</keyword>
<keyword evidence="1" id="KW-0812">Transmembrane</keyword>
<protein>
    <submittedName>
        <fullName evidence="2">Uncharacterized protein</fullName>
    </submittedName>
</protein>
<evidence type="ECO:0000256" key="1">
    <source>
        <dbReference type="SAM" id="Phobius"/>
    </source>
</evidence>